<organism evidence="2 3">
    <name type="scientific">Alcaligenes xylosoxydans xylosoxydans</name>
    <name type="common">Achromobacter xylosoxidans</name>
    <dbReference type="NCBI Taxonomy" id="85698"/>
    <lineage>
        <taxon>Bacteria</taxon>
        <taxon>Pseudomonadati</taxon>
        <taxon>Pseudomonadota</taxon>
        <taxon>Betaproteobacteria</taxon>
        <taxon>Burkholderiales</taxon>
        <taxon>Alcaligenaceae</taxon>
        <taxon>Achromobacter</taxon>
    </lineage>
</organism>
<sequence length="255" mass="28554">MLIVNCEQGSEEWHAARAGVITASMFSVARKRVGELDERQALYVAYVKAGMDTKEAAAKAGYKTAPRAAGVERALAGLPVGDFSDEAKNYAFRLAVERIAGQPLDEGYQNWAMRRGHELEPEARMEHEMQTGLLVERAGFVLTDDRLFGASADGLIQAQGGSEYKCFLAPDKLRAFHIDNDPSEVMDQVQGCMWITGRAWWHLGLYCPALASIGKQLWLREFKRDDDYIDRLVDDLMQFAALVNEYETTLRRKAA</sequence>
<dbReference type="PANTHER" id="PTHR46609:SF6">
    <property type="entry name" value="EXONUCLEASE, PHAGE-TYPE_RECB, C-TERMINAL DOMAIN-CONTAINING PROTEIN-RELATED"/>
    <property type="match status" value="1"/>
</dbReference>
<evidence type="ECO:0000313" key="3">
    <source>
        <dbReference type="Proteomes" id="UP000060602"/>
    </source>
</evidence>
<dbReference type="SUPFAM" id="SSF52980">
    <property type="entry name" value="Restriction endonuclease-like"/>
    <property type="match status" value="2"/>
</dbReference>
<dbReference type="InterPro" id="IPR019080">
    <property type="entry name" value="YqaJ_viral_recombinase"/>
</dbReference>
<dbReference type="PANTHER" id="PTHR46609">
    <property type="entry name" value="EXONUCLEASE, PHAGE-TYPE/RECB, C-TERMINAL DOMAIN-CONTAINING PROTEIN"/>
    <property type="match status" value="1"/>
</dbReference>
<dbReference type="AlphaFoldDB" id="A0A0X8NXT8"/>
<accession>A0A0X8NXT8</accession>
<feature type="domain" description="YqaJ viral recombinase" evidence="1">
    <location>
        <begin position="12"/>
        <end position="198"/>
    </location>
</feature>
<dbReference type="Pfam" id="PF09588">
    <property type="entry name" value="YqaJ"/>
    <property type="match status" value="1"/>
</dbReference>
<dbReference type="EMBL" id="CP014060">
    <property type="protein sequence ID" value="AMG36279.1"/>
    <property type="molecule type" value="Genomic_DNA"/>
</dbReference>
<reference evidence="3" key="1">
    <citation type="submission" date="2015-12" db="EMBL/GenBank/DDBJ databases">
        <title>FDA dAtabase for Regulatory Grade micrObial Sequences (FDA-ARGOS): Supporting development and validation of Infectious Disease Dx tests.</title>
        <authorList>
            <person name="Case J."/>
            <person name="Tallon L."/>
            <person name="Sadzewicz L."/>
            <person name="Sengamalay N."/>
            <person name="Ott S."/>
            <person name="Godinez A."/>
            <person name="Nagaraj S."/>
            <person name="Nadendla S."/>
            <person name="Sichtig H."/>
        </authorList>
    </citation>
    <scope>NUCLEOTIDE SEQUENCE [LARGE SCALE GENOMIC DNA]</scope>
    <source>
        <strain evidence="3">FDAARGOS_147</strain>
    </source>
</reference>
<dbReference type="InterPro" id="IPR011604">
    <property type="entry name" value="PDDEXK-like_dom_sf"/>
</dbReference>
<evidence type="ECO:0000313" key="2">
    <source>
        <dbReference type="EMBL" id="AMG36279.1"/>
    </source>
</evidence>
<evidence type="ECO:0000259" key="1">
    <source>
        <dbReference type="Pfam" id="PF09588"/>
    </source>
</evidence>
<name>A0A0X8NXT8_ALCXX</name>
<dbReference type="CDD" id="cd22343">
    <property type="entry name" value="PDDEXK_lambda_exonuclease-like"/>
    <property type="match status" value="1"/>
</dbReference>
<proteinExistence type="predicted"/>
<dbReference type="InterPro" id="IPR011335">
    <property type="entry name" value="Restrct_endonuc-II-like"/>
</dbReference>
<dbReference type="Gene3D" id="3.90.320.10">
    <property type="match status" value="1"/>
</dbReference>
<gene>
    <name evidence="2" type="ORF">AL504_09705</name>
</gene>
<dbReference type="InterPro" id="IPR051703">
    <property type="entry name" value="NF-kappa-B_Signaling_Reg"/>
</dbReference>
<protein>
    <submittedName>
        <fullName evidence="2">Recombinase</fullName>
    </submittedName>
</protein>
<dbReference type="Proteomes" id="UP000060602">
    <property type="component" value="Chromosome"/>
</dbReference>